<dbReference type="Proteomes" id="UP000092460">
    <property type="component" value="Unassembled WGS sequence"/>
</dbReference>
<dbReference type="VEuPathDB" id="VectorBase:GPPI027859"/>
<dbReference type="EMBL" id="JXJN01013092">
    <property type="status" value="NOT_ANNOTATED_CDS"/>
    <property type="molecule type" value="Genomic_DNA"/>
</dbReference>
<keyword evidence="3" id="KW-1185">Reference proteome</keyword>
<evidence type="ECO:0000313" key="2">
    <source>
        <dbReference type="EnsemblMetazoa" id="GPPI027859-PA"/>
    </source>
</evidence>
<proteinExistence type="predicted"/>
<evidence type="ECO:0000256" key="1">
    <source>
        <dbReference type="SAM" id="MobiDB-lite"/>
    </source>
</evidence>
<reference evidence="2" key="2">
    <citation type="submission" date="2020-05" db="UniProtKB">
        <authorList>
            <consortium name="EnsemblMetazoa"/>
        </authorList>
    </citation>
    <scope>IDENTIFICATION</scope>
    <source>
        <strain evidence="2">IAEA</strain>
    </source>
</reference>
<accession>A0A1B0BEY0</accession>
<evidence type="ECO:0000313" key="3">
    <source>
        <dbReference type="Proteomes" id="UP000092460"/>
    </source>
</evidence>
<reference evidence="3" key="1">
    <citation type="submission" date="2015-01" db="EMBL/GenBank/DDBJ databases">
        <authorList>
            <person name="Aksoy S."/>
            <person name="Warren W."/>
            <person name="Wilson R.K."/>
        </authorList>
    </citation>
    <scope>NUCLEOTIDE SEQUENCE [LARGE SCALE GENOMIC DNA]</scope>
    <source>
        <strain evidence="3">IAEA</strain>
    </source>
</reference>
<sequence>MQEKGSDLLGRATTPGGCRMEGTTRVPNIGIHLVLVKVPWFPRVKSIRYIRGVPSGGTGMRNIGIHLVFANLSDSPTIELETEGYHSSSGSMRVS</sequence>
<name>A0A1B0BEY0_9MUSC</name>
<dbReference type="EnsemblMetazoa" id="GPPI027859-RA">
    <property type="protein sequence ID" value="GPPI027859-PA"/>
    <property type="gene ID" value="GPPI027859"/>
</dbReference>
<organism evidence="2 3">
    <name type="scientific">Glossina palpalis gambiensis</name>
    <dbReference type="NCBI Taxonomy" id="67801"/>
    <lineage>
        <taxon>Eukaryota</taxon>
        <taxon>Metazoa</taxon>
        <taxon>Ecdysozoa</taxon>
        <taxon>Arthropoda</taxon>
        <taxon>Hexapoda</taxon>
        <taxon>Insecta</taxon>
        <taxon>Pterygota</taxon>
        <taxon>Neoptera</taxon>
        <taxon>Endopterygota</taxon>
        <taxon>Diptera</taxon>
        <taxon>Brachycera</taxon>
        <taxon>Muscomorpha</taxon>
        <taxon>Hippoboscoidea</taxon>
        <taxon>Glossinidae</taxon>
        <taxon>Glossina</taxon>
    </lineage>
</organism>
<feature type="region of interest" description="Disordered" evidence="1">
    <location>
        <begin position="1"/>
        <end position="22"/>
    </location>
</feature>
<protein>
    <submittedName>
        <fullName evidence="2">Uncharacterized protein</fullName>
    </submittedName>
</protein>
<dbReference type="AlphaFoldDB" id="A0A1B0BEY0"/>